<organism evidence="2 3">
    <name type="scientific">Epicoccum nigrum</name>
    <name type="common">Soil fungus</name>
    <name type="synonym">Epicoccum purpurascens</name>
    <dbReference type="NCBI Taxonomy" id="105696"/>
    <lineage>
        <taxon>Eukaryota</taxon>
        <taxon>Fungi</taxon>
        <taxon>Dikarya</taxon>
        <taxon>Ascomycota</taxon>
        <taxon>Pezizomycotina</taxon>
        <taxon>Dothideomycetes</taxon>
        <taxon>Pleosporomycetidae</taxon>
        <taxon>Pleosporales</taxon>
        <taxon>Pleosporineae</taxon>
        <taxon>Didymellaceae</taxon>
        <taxon>Epicoccum</taxon>
    </lineage>
</organism>
<dbReference type="Proteomes" id="UP000193240">
    <property type="component" value="Unassembled WGS sequence"/>
</dbReference>
<proteinExistence type="predicted"/>
<name>A0A1Y2LRR4_EPING</name>
<feature type="transmembrane region" description="Helical" evidence="1">
    <location>
        <begin position="30"/>
        <end position="51"/>
    </location>
</feature>
<gene>
    <name evidence="2" type="ORF">B5807_08097</name>
</gene>
<dbReference type="EMBL" id="KZ107852">
    <property type="protein sequence ID" value="OSS45917.1"/>
    <property type="molecule type" value="Genomic_DNA"/>
</dbReference>
<evidence type="ECO:0000256" key="1">
    <source>
        <dbReference type="SAM" id="Phobius"/>
    </source>
</evidence>
<dbReference type="InParanoid" id="A0A1Y2LRR4"/>
<reference evidence="2 3" key="1">
    <citation type="journal article" date="2017" name="Genome Announc.">
        <title>Genome sequence of the saprophytic ascomycete Epicoccum nigrum ICMP 19927 strain isolated from New Zealand.</title>
        <authorList>
            <person name="Fokin M."/>
            <person name="Fleetwood D."/>
            <person name="Weir B.S."/>
            <person name="Villas-Boas S.G."/>
        </authorList>
    </citation>
    <scope>NUCLEOTIDE SEQUENCE [LARGE SCALE GENOMIC DNA]</scope>
    <source>
        <strain evidence="2 3">ICMP 19927</strain>
    </source>
</reference>
<evidence type="ECO:0000313" key="3">
    <source>
        <dbReference type="Proteomes" id="UP000193240"/>
    </source>
</evidence>
<keyword evidence="3" id="KW-1185">Reference proteome</keyword>
<dbReference type="AlphaFoldDB" id="A0A1Y2LRR4"/>
<evidence type="ECO:0000313" key="2">
    <source>
        <dbReference type="EMBL" id="OSS45917.1"/>
    </source>
</evidence>
<keyword evidence="1" id="KW-1133">Transmembrane helix</keyword>
<accession>A0A1Y2LRR4</accession>
<sequence length="206" mass="22773">MASASSDDIKELPVIWLLSPPGLQPSKHSFPVRAAAIVASATAIFLIILAFTPRFCKKRKASKAAKEAAKENVRHFELKGSIRVVHPPSPLPFPYRVDNSPEMFSAFQAQDYRKDSAHKSIQANAIATVPSSPRSYNIPSYYKTAEALDDHANGFATRALSFHPWQTPSSSTYSHSELYPAPLVISRSRGRDKVPGKAYEKDETFI</sequence>
<keyword evidence="1" id="KW-0472">Membrane</keyword>
<keyword evidence="1" id="KW-0812">Transmembrane</keyword>
<protein>
    <submittedName>
        <fullName evidence="2">Uncharacterized protein</fullName>
    </submittedName>
</protein>